<accession>A0ABZ2L1W6</accession>
<name>A0ABZ2L1W6_9BACT</name>
<dbReference type="InterPro" id="IPR006530">
    <property type="entry name" value="YD"/>
</dbReference>
<reference evidence="5" key="1">
    <citation type="submission" date="2021-12" db="EMBL/GenBank/DDBJ databases">
        <title>Discovery of the Pendulisporaceae a myxobacterial family with distinct sporulation behavior and unique specialized metabolism.</title>
        <authorList>
            <person name="Garcia R."/>
            <person name="Popoff A."/>
            <person name="Bader C.D."/>
            <person name="Loehr J."/>
            <person name="Walesch S."/>
            <person name="Walt C."/>
            <person name="Boldt J."/>
            <person name="Bunk B."/>
            <person name="Haeckl F.J.F.P.J."/>
            <person name="Gunesch A.P."/>
            <person name="Birkelbach J."/>
            <person name="Nuebel U."/>
            <person name="Pietschmann T."/>
            <person name="Bach T."/>
            <person name="Mueller R."/>
        </authorList>
    </citation>
    <scope>NUCLEOTIDE SEQUENCE</scope>
    <source>
        <strain evidence="5">MSr11367</strain>
    </source>
</reference>
<dbReference type="InterPro" id="IPR045351">
    <property type="entry name" value="DUF6531"/>
</dbReference>
<feature type="domain" description="DUF6531" evidence="3">
    <location>
        <begin position="231"/>
        <end position="304"/>
    </location>
</feature>
<dbReference type="Proteomes" id="UP001374803">
    <property type="component" value="Chromosome"/>
</dbReference>
<dbReference type="Gene3D" id="2.180.10.10">
    <property type="entry name" value="RHS repeat-associated core"/>
    <property type="match status" value="2"/>
</dbReference>
<keyword evidence="1" id="KW-0677">Repeat</keyword>
<evidence type="ECO:0000313" key="6">
    <source>
        <dbReference type="Proteomes" id="UP001374803"/>
    </source>
</evidence>
<dbReference type="RefSeq" id="WP_394834567.1">
    <property type="nucleotide sequence ID" value="NZ_CP089929.1"/>
</dbReference>
<feature type="compositionally biased region" description="Gly residues" evidence="2">
    <location>
        <begin position="1387"/>
        <end position="1399"/>
    </location>
</feature>
<dbReference type="NCBIfam" id="TIGR03696">
    <property type="entry name" value="Rhs_assc_core"/>
    <property type="match status" value="1"/>
</dbReference>
<organism evidence="5 6">
    <name type="scientific">Pendulispora rubella</name>
    <dbReference type="NCBI Taxonomy" id="2741070"/>
    <lineage>
        <taxon>Bacteria</taxon>
        <taxon>Pseudomonadati</taxon>
        <taxon>Myxococcota</taxon>
        <taxon>Myxococcia</taxon>
        <taxon>Myxococcales</taxon>
        <taxon>Sorangiineae</taxon>
        <taxon>Pendulisporaceae</taxon>
        <taxon>Pendulispora</taxon>
    </lineage>
</organism>
<sequence>MFAGKQTDLVVGLDIHMEMIPAPPAPPPAGVPTPFPMPFVGMIEFSPGGLLLGMGMGLGMAAIFGGPIKGPVVVNGIFQGAKTGDDATNKLTMPHMLIPPGFMWTPLPKPLKLKIKPPPPNPDPPAMPPGDAILITGSKTVYFEGSNASRLPDLAMSCSDPVRLPSSVLLAVPKGLPVLTMGPPALDLASAAKAFFLRNKWTAGLFQQLASLLPTKRLRDLASKAACWLTGHPVDVATGRLLTSAVDFTLRGPIPITFERNYSSTWAERPSPLGYGWSHTLHEAIWLERGKVVYKMGDGREVEFQCRHLPGRYLPIGGEVFYPIDRLTLRYHGEGRYEVRSVDGLTREFSLLPGNNNVSLLTRIRDRVGHTVDLAYGSDHLLESVTTSEGRWIRFEHRDGLLRRIAVPIAEQDDGWYNQVTFEYSAEGDLVRAIDSLGHARVYRYENHLIIQETDRDGVTFWFEYDARDAMANCIRTWGSDGKGQDRLFFREITYDKKSMVTLVEDSLGNVTAYKMNALNAVEEVIDPHGATSKFEYNEHLWKTAEIDALGNAIRFEYDGRGNETKRTLPDGTSFTLRYDGYDQLVEAVDFFGSVWAWAYDQWGRLLWRRTPASTFLCEYVGKFLSRVTVDDLVFSYERDAFGEITKISFPDGTYEERSYDRQGRLEKVRDEMGRVRRLSFDWESRLIRLQEPDGAVRAIEYSAGGDVISYQDATSAIRYGYCGYHKLAWREEGGTRLEYRYSSEDTLVQVVNEAGELYTFERDACGRVAQEIRFDGRTHIYLRNPLGHVTTHIMPSKLERKYTCNWEGKVTHVTYPDGSEESFTYDAEGLVETATNAAGTVRFQRDSARRVVAEWFGGHWVACKSDGAGRRTETTTSLGLAERVTRDRMGGVANVSLWEKGDNGTPRSTWAVSFDRDPIGNELGRRMSGGAGASWTRNDSGLPLSHEVVRQRGGASEFVSRTEYAWLGSERLVARRHVAAGKGDAETKFHHDARNRLVAATLPDGSLQWRAPDVTGNLFKTRERKDRHYGRSGVLLEANGTRFEYDLDGNLERKTQPDGAQWTYGWNGNGTLAHVMKPDGTKVTFQYDALQRRVAKILDGQSMHWMWDREVPIHEVKRHGETIERTTWLFEPETFKPIGKVAPDGKKYSIVTDFVGTPSEMFDEGGELAWKAQLDIYGVARIEQGVVDDCPWRWPGQYEDVETGLYYNRFRYYDPERGDYISQDPIALTGGPRPYGYASDPLIWIDPLGLHLMTAQYSPPGSLARQDVVNPATGTNRWPNLRNSGDNGMAKSGFGRLGDSENLLMDHLAQSGKAEQMRGGTLWLASKPQGKFSSLPPCEDFCDKGLQKFAKQYGITISYEQHNGKGMPIGKPHVYPKPEDEHASGKGCGGGGGGGGGA</sequence>
<dbReference type="PANTHER" id="PTHR32305">
    <property type="match status" value="1"/>
</dbReference>
<protein>
    <submittedName>
        <fullName evidence="5">DUF6531 domain-containing protein</fullName>
    </submittedName>
</protein>
<gene>
    <name evidence="5" type="ORF">LVJ94_49540</name>
</gene>
<dbReference type="NCBIfam" id="TIGR01643">
    <property type="entry name" value="YD_repeat_2x"/>
    <property type="match status" value="4"/>
</dbReference>
<evidence type="ECO:0000259" key="3">
    <source>
        <dbReference type="Pfam" id="PF20148"/>
    </source>
</evidence>
<keyword evidence="6" id="KW-1185">Reference proteome</keyword>
<dbReference type="PANTHER" id="PTHR32305:SF15">
    <property type="entry name" value="PROTEIN RHSA-RELATED"/>
    <property type="match status" value="1"/>
</dbReference>
<dbReference type="Pfam" id="PF05593">
    <property type="entry name" value="RHS_repeat"/>
    <property type="match status" value="2"/>
</dbReference>
<evidence type="ECO:0000256" key="2">
    <source>
        <dbReference type="SAM" id="MobiDB-lite"/>
    </source>
</evidence>
<feature type="domain" description="Teneurin-like YD-shell" evidence="4">
    <location>
        <begin position="982"/>
        <end position="1225"/>
    </location>
</feature>
<dbReference type="InterPro" id="IPR031325">
    <property type="entry name" value="RHS_repeat"/>
</dbReference>
<dbReference type="Pfam" id="PF25023">
    <property type="entry name" value="TEN_YD-shell"/>
    <property type="match status" value="1"/>
</dbReference>
<evidence type="ECO:0000259" key="4">
    <source>
        <dbReference type="Pfam" id="PF25023"/>
    </source>
</evidence>
<dbReference type="InterPro" id="IPR056823">
    <property type="entry name" value="TEN-like_YD-shell"/>
</dbReference>
<feature type="region of interest" description="Disordered" evidence="2">
    <location>
        <begin position="1375"/>
        <end position="1399"/>
    </location>
</feature>
<dbReference type="InterPro" id="IPR050708">
    <property type="entry name" value="T6SS_VgrG/RHS"/>
</dbReference>
<proteinExistence type="predicted"/>
<dbReference type="InterPro" id="IPR022385">
    <property type="entry name" value="Rhs_assc_core"/>
</dbReference>
<dbReference type="CDD" id="cd14740">
    <property type="entry name" value="PAAR_4"/>
    <property type="match status" value="1"/>
</dbReference>
<evidence type="ECO:0000313" key="5">
    <source>
        <dbReference type="EMBL" id="WXB04924.1"/>
    </source>
</evidence>
<dbReference type="Pfam" id="PF20148">
    <property type="entry name" value="DUF6531"/>
    <property type="match status" value="1"/>
</dbReference>
<dbReference type="EMBL" id="CP089983">
    <property type="protein sequence ID" value="WXB04924.1"/>
    <property type="molecule type" value="Genomic_DNA"/>
</dbReference>
<evidence type="ECO:0000256" key="1">
    <source>
        <dbReference type="ARBA" id="ARBA00022737"/>
    </source>
</evidence>